<protein>
    <submittedName>
        <fullName evidence="11">Cytochrome c family protein</fullName>
    </submittedName>
</protein>
<evidence type="ECO:0000313" key="11">
    <source>
        <dbReference type="EMBL" id="KEO92900.1"/>
    </source>
</evidence>
<dbReference type="OrthoDB" id="7387371at2"/>
<dbReference type="GO" id="GO:0030313">
    <property type="term" value="C:cell envelope"/>
    <property type="evidence" value="ECO:0007669"/>
    <property type="project" value="UniProtKB-SubCell"/>
</dbReference>
<dbReference type="InterPro" id="IPR029467">
    <property type="entry name" value="Cyt_c7-like"/>
</dbReference>
<dbReference type="Gene3D" id="3.90.10.10">
    <property type="entry name" value="Cytochrome C3"/>
    <property type="match status" value="3"/>
</dbReference>
<sequence length="592" mass="64306">MAFLIRTIDYTAAGREIVRERTVAEDRIGVGRAAENAIHLPDLAVEQNHVTITAIGPDALKVEAVGTLGFGLNGRTTQAETIDPREGAEIELGSALLAIAREPDGTVSITIRQAESREGKGDALAGFQLASALPSKRAMSWTFAGAILVLLLSVPIVTHLTRTPVENDPESDMPGQVVFDDAWSSGELSMAHHDLENNCEACHATPFVSVQDATCLTCHEELGDHAKMPRLAAGMPPLSQGDAIQWRIAETLGKEGPLGCVSCHSEHEGPVRLEAASEQFCADCHGDLDTRLTDTRLGNAHDFGKKHPQFRPTFYTRLGAEKPMRVSLEREPVERSGLKFPHDVHMDRQGGAARMALSLPEYGAPLECADCHEEGPEGIGFQEVEMEDACESCHSLVFARTASGFRSLRHGDLDDFREDMASLSRSPRPQLGGRRQRPGEFARGGAYYSDFGRPVRSLISVNNALQEGGVCAECHIRTTTGGRPDLVPVNLPDRFLMHGFFSHKAHEDEKCTDCHEAATSKAATDLLIPDLESCQDCHKGASAVKTSEIVPSSCAMCHGYHTPTMPWKPEDHPDLPEMPKDNIAARLGVVRK</sequence>
<feature type="region of interest" description="Disordered" evidence="8">
    <location>
        <begin position="421"/>
        <end position="440"/>
    </location>
</feature>
<feature type="domain" description="Tetrahaem cytochrome" evidence="10">
    <location>
        <begin position="192"/>
        <end position="285"/>
    </location>
</feature>
<keyword evidence="12" id="KW-1185">Reference proteome</keyword>
<proteinExistence type="predicted"/>
<accession>A0A074MJB7</accession>
<organism evidence="11 12">
    <name type="scientific">Erythrobacter litoralis</name>
    <dbReference type="NCBI Taxonomy" id="39960"/>
    <lineage>
        <taxon>Bacteria</taxon>
        <taxon>Pseudomonadati</taxon>
        <taxon>Pseudomonadota</taxon>
        <taxon>Alphaproteobacteria</taxon>
        <taxon>Sphingomonadales</taxon>
        <taxon>Erythrobacteraceae</taxon>
        <taxon>Erythrobacter/Porphyrobacter group</taxon>
        <taxon>Erythrobacter</taxon>
    </lineage>
</organism>
<evidence type="ECO:0000313" key="12">
    <source>
        <dbReference type="Proteomes" id="UP000027866"/>
    </source>
</evidence>
<evidence type="ECO:0000256" key="6">
    <source>
        <dbReference type="ARBA" id="ARBA00022982"/>
    </source>
</evidence>
<comment type="subcellular location">
    <subcellularLocation>
        <location evidence="2">Cell envelope</location>
    </subcellularLocation>
</comment>
<evidence type="ECO:0000256" key="7">
    <source>
        <dbReference type="ARBA" id="ARBA00023004"/>
    </source>
</evidence>
<dbReference type="GO" id="GO:0046872">
    <property type="term" value="F:metal ion binding"/>
    <property type="evidence" value="ECO:0007669"/>
    <property type="project" value="UniProtKB-KW"/>
</dbReference>
<evidence type="ECO:0000256" key="4">
    <source>
        <dbReference type="ARBA" id="ARBA00022617"/>
    </source>
</evidence>
<name>A0A074MJB7_9SPHN</name>
<dbReference type="InterPro" id="IPR012286">
    <property type="entry name" value="Tetrahaem_cytochrome"/>
</dbReference>
<comment type="caution">
    <text evidence="11">The sequence shown here is derived from an EMBL/GenBank/DDBJ whole genome shotgun (WGS) entry which is preliminary data.</text>
</comment>
<dbReference type="SUPFAM" id="SSF49879">
    <property type="entry name" value="SMAD/FHA domain"/>
    <property type="match status" value="1"/>
</dbReference>
<evidence type="ECO:0000256" key="2">
    <source>
        <dbReference type="ARBA" id="ARBA00004196"/>
    </source>
</evidence>
<dbReference type="InterPro" id="IPR036280">
    <property type="entry name" value="Multihaem_cyt_sf"/>
</dbReference>
<keyword evidence="5" id="KW-0479">Metal-binding</keyword>
<keyword evidence="7" id="KW-0408">Iron</keyword>
<keyword evidence="3" id="KW-0813">Transport</keyword>
<dbReference type="RefSeq" id="WP_034904484.1">
    <property type="nucleotide sequence ID" value="NZ_CP017057.1"/>
</dbReference>
<comment type="cofactor">
    <cofactor evidence="1">
        <name>heme c</name>
        <dbReference type="ChEBI" id="CHEBI:61717"/>
    </cofactor>
</comment>
<dbReference type="AlphaFoldDB" id="A0A074MJB7"/>
<evidence type="ECO:0000256" key="5">
    <source>
        <dbReference type="ARBA" id="ARBA00022723"/>
    </source>
</evidence>
<dbReference type="PANTHER" id="PTHR39425:SF1">
    <property type="entry name" value="CYTOCHROME C7-LIKE DOMAIN-CONTAINING PROTEIN"/>
    <property type="match status" value="1"/>
</dbReference>
<dbReference type="Pfam" id="PF14537">
    <property type="entry name" value="Cytochrom_c3_2"/>
    <property type="match status" value="1"/>
</dbReference>
<feature type="domain" description="Cytochrome c7-like" evidence="9">
    <location>
        <begin position="501"/>
        <end position="558"/>
    </location>
</feature>
<feature type="compositionally biased region" description="Low complexity" evidence="8">
    <location>
        <begin position="424"/>
        <end position="433"/>
    </location>
</feature>
<evidence type="ECO:0000256" key="3">
    <source>
        <dbReference type="ARBA" id="ARBA00022448"/>
    </source>
</evidence>
<dbReference type="KEGG" id="elq:Ga0102493_111777"/>
<reference evidence="11 12" key="1">
    <citation type="submission" date="2014-04" db="EMBL/GenBank/DDBJ databases">
        <title>A comprehensive comparison of genomes of Erythrobacter spp. Strains.</title>
        <authorList>
            <person name="Zheng Q."/>
        </authorList>
    </citation>
    <scope>NUCLEOTIDE SEQUENCE [LARGE SCALE GENOMIC DNA]</scope>
    <source>
        <strain evidence="11 12">DSM 8509</strain>
    </source>
</reference>
<dbReference type="PATRIC" id="fig|39960.10.peg.863"/>
<dbReference type="EMBL" id="JMIX01000008">
    <property type="protein sequence ID" value="KEO92900.1"/>
    <property type="molecule type" value="Genomic_DNA"/>
</dbReference>
<evidence type="ECO:0000259" key="10">
    <source>
        <dbReference type="Pfam" id="PF14537"/>
    </source>
</evidence>
<evidence type="ECO:0000256" key="8">
    <source>
        <dbReference type="SAM" id="MobiDB-lite"/>
    </source>
</evidence>
<dbReference type="Proteomes" id="UP000027866">
    <property type="component" value="Unassembled WGS sequence"/>
</dbReference>
<keyword evidence="6" id="KW-0249">Electron transport</keyword>
<keyword evidence="4" id="KW-0349">Heme</keyword>
<evidence type="ECO:0000256" key="1">
    <source>
        <dbReference type="ARBA" id="ARBA00001926"/>
    </source>
</evidence>
<dbReference type="InterPro" id="IPR008984">
    <property type="entry name" value="SMAD_FHA_dom_sf"/>
</dbReference>
<dbReference type="PANTHER" id="PTHR39425">
    <property type="entry name" value="LIPOPROTEIN CYTOCHROME C"/>
    <property type="match status" value="1"/>
</dbReference>
<dbReference type="Pfam" id="PF14522">
    <property type="entry name" value="Cytochrome_C7"/>
    <property type="match status" value="1"/>
</dbReference>
<evidence type="ECO:0000259" key="9">
    <source>
        <dbReference type="Pfam" id="PF14522"/>
    </source>
</evidence>
<dbReference type="SUPFAM" id="SSF48695">
    <property type="entry name" value="Multiheme cytochromes"/>
    <property type="match status" value="1"/>
</dbReference>
<gene>
    <name evidence="11" type="ORF">EH32_14000</name>
</gene>
<dbReference type="CDD" id="cd08168">
    <property type="entry name" value="Cytochrom_C3"/>
    <property type="match status" value="2"/>
</dbReference>
<dbReference type="Gene3D" id="2.60.200.20">
    <property type="match status" value="1"/>
</dbReference>